<dbReference type="PROSITE" id="PS52004">
    <property type="entry name" value="KS3_2"/>
    <property type="match status" value="1"/>
</dbReference>
<accession>S7RDJ3</accession>
<dbReference type="OrthoDB" id="329835at2759"/>
<dbReference type="SUPFAM" id="SSF55048">
    <property type="entry name" value="Probable ACP-binding domain of malonyl-CoA ACP transacylase"/>
    <property type="match status" value="1"/>
</dbReference>
<evidence type="ECO:0000259" key="7">
    <source>
        <dbReference type="PROSITE" id="PS52019"/>
    </source>
</evidence>
<dbReference type="InterPro" id="IPR032821">
    <property type="entry name" value="PKS_assoc"/>
</dbReference>
<dbReference type="STRING" id="670483.S7RDJ3"/>
<dbReference type="GO" id="GO:0004312">
    <property type="term" value="F:fatty acid synthase activity"/>
    <property type="evidence" value="ECO:0007669"/>
    <property type="project" value="TreeGrafter"/>
</dbReference>
<evidence type="ECO:0008006" key="10">
    <source>
        <dbReference type="Google" id="ProtNLM"/>
    </source>
</evidence>
<dbReference type="RefSeq" id="XP_007869455.1">
    <property type="nucleotide sequence ID" value="XM_007871264.1"/>
</dbReference>
<gene>
    <name evidence="8" type="ORF">GLOTRDRAFT_140669</name>
</gene>
<evidence type="ECO:0000256" key="1">
    <source>
        <dbReference type="ARBA" id="ARBA00022450"/>
    </source>
</evidence>
<dbReference type="Pfam" id="PF00550">
    <property type="entry name" value="PP-binding"/>
    <property type="match status" value="1"/>
</dbReference>
<dbReference type="SUPFAM" id="SSF51735">
    <property type="entry name" value="NAD(P)-binding Rossmann-fold domains"/>
    <property type="match status" value="2"/>
</dbReference>
<dbReference type="Pfam" id="PF14765">
    <property type="entry name" value="PS-DH"/>
    <property type="match status" value="1"/>
</dbReference>
<sequence>MSTLGCIPIAIVGIAAELPSGADAVHNLDFSSFCQFLFDKGESYEKIPSDRFNIEFIRGNALGHVVPDTGSFLKHLSMFDYFEFGITGRDARLLPVSTRKLIETTFLALLDSGIDYRGKNVGCYMSGVSHDMFSVSGHDDAEARASLAYAPSTIANKVSYHLDLRGPTVPVDTACSSSLYATHLAIQALRNEECEAAVVGGSQINHRFAEWLTYSQVTGVLSPDGKCKPFDASANGFSRSEGVVSIVLKPLEAALRDGDKIYGSILGTGVNSCGALAPVNAPVAEAQRDAMHRAFRMAERSPRDVDFIELHATGTYNGTKKGDPTEANWIGAECSRDDELLIGSVKGNIGHLEITAFLGSLAKVCCIFKTGMIPPNVNFQKPNKGIKWEEYRFRVPTEAEPLKCRSPSGRSLVAMTSSGIGGANGHCVVEGPPMHQKKENTFWRVEPSLVPAVLIAGGLSPRSAKAIGDSLRDTYTDADRHHISRLYGRRARSMPWRSFAIAKDGKVSQFQEPVLSHRSSVPLVFVFSGQGPQYFDMGRELFKTNAVFHSTILELDQVYEKAVGQSLIKGTGIFSEAPQVDILGEVWSIAITLPALAMVQLALFDTLVSLGIRPDAVIGHSAGETAMIYASGAGSKALALELAIARGRAMSALEDADGTMAAVNCSADQARDIIATVIAEAGFSPLEIGCYNTPEAITLSGRASHIDLAVQVAEGRGFFARRLRTKIPVHSAMMDLCQSEYQRLVQDVFTRYTVRAPSIDVYSAESGQSFTKIFDAQYFWDNTRGPVRFAEAVKALQSKYSTAIFVELGPHPVLSGYVSSMVGKDSPVLCPLRRPKNGQPAVELQGLVEFVGRLVVSGYHSVDFDVLSACDQEGQVTPAPYPFARRDVPYVAATPEITRQRQHRNGPLNYPQLQVNVNTHPALAEHVIKGEPIMPAAGYLEMALEFGARKLWNVEFISIIALSFEKPTPVQVKLEGHKWTVNSAAPAEVARKWPLQYDRLHAKGYLSMEIPALSPTPIDLEPILARLNAIDMKNFYNGFASFAQYGPMYQRVTACYRGLDTQGREEVLVEVRGNDGDIPDLDDYHLHPAILDGALHVMVHPILTCCWDSARYYLPAKVGAFTVHDALFKKPFPKVVFAHGTMSAWSPEAITYNFTIVRKDGVPLCTFESFEVARHGYIPETVERRFEVVDVYTDLVLPRQIANGHGLHVNGIKENGHTPEVEGATVNGNANANGHAKPRIDSDISICSRQHENTVIIEYRRGVEMHIQELLSKMDTLAPVRLWLEASAGLDGDALLGFSRSLRKEYGAWSVRAVVFPDSWTEGDKGTAMKHLLSSGCEDEIYVQEDGTVTVPRIMPSAPPAASAPFHPESPWVYDGVRVKQVSAPRVPPDHIQINITGVSQVSKTIYSFLGTTAGESREVVGIAVGPISNVAVVHLGSLVDIKASSGGNNVPAFALAAAVLGVGFSNFMHPDRLRDTSAFVTHAETTVGRSIAAIYETLGLEVLSCSGRPTVSDLEVIAVRRPTFILSGCEDASDIQVFDDHVSSKGKVFLWSDTKRGVPGALSSDPWKVGDAIKLALAKYPHAKASFVAPVKMIQGGLPNEVPLDIAILSQDKTYLLVGGIGSLGLEIALWMYSQGARSIVMTSRGGRASITKRGSALSKRILKYLDGLPDLELHAVAADAVSLKDIRRVVSAIDKPLGGCMILSAALIDRTFHAQTAETFETPFPPKVGAFQVLEQAIDIESLDFLVTVSSVSAMFGNAGQTNYASANTALAGLTKKYKNAFCMVCPAIIDSAIALKGDVDDVYRRRLRHLTDWGMSASELCTYLGDGIRKLRNGAVWQYVPNFDWPRVAANMGISPVFKHLLPESSTVSADEAPGTSNMKEIICKILEVAPNDLAPDVPLTAYGLDSLSATSLSTALAPIVAISQIQLLADVTLQQLEARVEEAGSSSSAQEQADTAEIGEVDELLALVERYGSDFPSVQPKVEKAPASPGRVVLITGSRGSLGAHALARFVLSAEVSKVYALLRKSDATDSLADRQRYALAMRGIDPCVVDSDKLELIEGLLTEPLLGLQEEAYEQIHNTVTHVVHLGWNINLATHLKAFEPDVRGLRALIDFSATARKGRQARLVYASSVGIFRQLEYLSDISAPITESALPDPRVSIGPGYSESKWVSERLLDIAMEKIPGFSATTIRIHQLTGGLNGAWKPSEWFPALVSASMTLGCFPDGRDTISWMPVDMAAAAMVDFLDCRDTVLHLRHPKPIPWSDMANPLARIIDARVVPYAEWLARLEHEWKAQGIRQISPFLEPAIRLMDVYRSTCPDDHPARPITESNGLFPMLSIDKALRASPTLQDPDLPTIQESDIAAWIRYWRHVHALPGN</sequence>
<dbReference type="KEGG" id="gtr:GLOTRDRAFT_140669"/>
<dbReference type="InterPro" id="IPR014030">
    <property type="entry name" value="Ketoacyl_synth_N"/>
</dbReference>
<dbReference type="SUPFAM" id="SSF53901">
    <property type="entry name" value="Thiolase-like"/>
    <property type="match status" value="1"/>
</dbReference>
<feature type="domain" description="Ketosynthase family 3 (KS3)" evidence="6">
    <location>
        <begin position="6"/>
        <end position="431"/>
    </location>
</feature>
<keyword evidence="2" id="KW-0597">Phosphoprotein</keyword>
<name>S7RDJ3_GLOTA</name>
<dbReference type="Gene3D" id="1.10.1200.10">
    <property type="entry name" value="ACP-like"/>
    <property type="match status" value="1"/>
</dbReference>
<dbReference type="Proteomes" id="UP000030669">
    <property type="component" value="Unassembled WGS sequence"/>
</dbReference>
<dbReference type="Gene3D" id="3.40.47.10">
    <property type="match status" value="1"/>
</dbReference>
<dbReference type="InterPro" id="IPR036291">
    <property type="entry name" value="NAD(P)-bd_dom_sf"/>
</dbReference>
<dbReference type="InterPro" id="IPR013968">
    <property type="entry name" value="PKS_KR"/>
</dbReference>
<dbReference type="InterPro" id="IPR049552">
    <property type="entry name" value="PKS_DH_N"/>
</dbReference>
<feature type="active site" description="Proton donor; for dehydratase activity" evidence="5">
    <location>
        <position position="1092"/>
    </location>
</feature>
<feature type="domain" description="PKS/mFAS DH" evidence="7">
    <location>
        <begin position="895"/>
        <end position="1181"/>
    </location>
</feature>
<keyword evidence="9" id="KW-1185">Reference proteome</keyword>
<evidence type="ECO:0000256" key="3">
    <source>
        <dbReference type="ARBA" id="ARBA00022679"/>
    </source>
</evidence>
<dbReference type="Gene3D" id="3.10.129.110">
    <property type="entry name" value="Polyketide synthase dehydratase"/>
    <property type="match status" value="1"/>
</dbReference>
<dbReference type="InterPro" id="IPR014043">
    <property type="entry name" value="Acyl_transferase_dom"/>
</dbReference>
<dbReference type="Pfam" id="PF21089">
    <property type="entry name" value="PKS_DH_N"/>
    <property type="match status" value="1"/>
</dbReference>
<organism evidence="8 9">
    <name type="scientific">Gloeophyllum trabeum (strain ATCC 11539 / FP-39264 / Madison 617)</name>
    <name type="common">Brown rot fungus</name>
    <dbReference type="NCBI Taxonomy" id="670483"/>
    <lineage>
        <taxon>Eukaryota</taxon>
        <taxon>Fungi</taxon>
        <taxon>Dikarya</taxon>
        <taxon>Basidiomycota</taxon>
        <taxon>Agaricomycotina</taxon>
        <taxon>Agaricomycetes</taxon>
        <taxon>Gloeophyllales</taxon>
        <taxon>Gloeophyllaceae</taxon>
        <taxon>Gloeophyllum</taxon>
    </lineage>
</organism>
<dbReference type="GO" id="GO:0006633">
    <property type="term" value="P:fatty acid biosynthetic process"/>
    <property type="evidence" value="ECO:0007669"/>
    <property type="project" value="TreeGrafter"/>
</dbReference>
<dbReference type="SUPFAM" id="SSF47336">
    <property type="entry name" value="ACP-like"/>
    <property type="match status" value="1"/>
</dbReference>
<dbReference type="Gene3D" id="3.40.366.10">
    <property type="entry name" value="Malonyl-Coenzyme A Acyl Carrier Protein, domain 2"/>
    <property type="match status" value="1"/>
</dbReference>
<dbReference type="InterPro" id="IPR057326">
    <property type="entry name" value="KR_dom"/>
</dbReference>
<dbReference type="InterPro" id="IPR050091">
    <property type="entry name" value="PKS_NRPS_Biosynth_Enz"/>
</dbReference>
<dbReference type="InterPro" id="IPR016035">
    <property type="entry name" value="Acyl_Trfase/lysoPLipase"/>
</dbReference>
<dbReference type="PANTHER" id="PTHR43775:SF37">
    <property type="entry name" value="SI:DKEY-61P9.11"/>
    <property type="match status" value="1"/>
</dbReference>
<feature type="region of interest" description="N-terminal hotdog fold" evidence="5">
    <location>
        <begin position="895"/>
        <end position="1013"/>
    </location>
</feature>
<dbReference type="eggNOG" id="KOG1202">
    <property type="taxonomic scope" value="Eukaryota"/>
</dbReference>
<dbReference type="Pfam" id="PF08659">
    <property type="entry name" value="KR"/>
    <property type="match status" value="1"/>
</dbReference>
<dbReference type="SMART" id="SM00827">
    <property type="entry name" value="PKS_AT"/>
    <property type="match status" value="1"/>
</dbReference>
<evidence type="ECO:0000256" key="2">
    <source>
        <dbReference type="ARBA" id="ARBA00022553"/>
    </source>
</evidence>
<keyword evidence="4" id="KW-0511">Multifunctional enzyme</keyword>
<dbReference type="InterPro" id="IPR020841">
    <property type="entry name" value="PKS_Beta-ketoAc_synthase_dom"/>
</dbReference>
<dbReference type="eggNOG" id="KOG1178">
    <property type="taxonomic scope" value="Eukaryota"/>
</dbReference>
<evidence type="ECO:0000313" key="9">
    <source>
        <dbReference type="Proteomes" id="UP000030669"/>
    </source>
</evidence>
<dbReference type="InterPro" id="IPR001227">
    <property type="entry name" value="Ac_transferase_dom_sf"/>
</dbReference>
<feature type="active site" description="Proton acceptor; for dehydratase activity" evidence="5">
    <location>
        <position position="926"/>
    </location>
</feature>
<dbReference type="Pfam" id="PF00109">
    <property type="entry name" value="ketoacyl-synt"/>
    <property type="match status" value="1"/>
</dbReference>
<dbReference type="InterPro" id="IPR014031">
    <property type="entry name" value="Ketoacyl_synth_C"/>
</dbReference>
<dbReference type="InterPro" id="IPR013120">
    <property type="entry name" value="FAR_NAD-bd"/>
</dbReference>
<dbReference type="PANTHER" id="PTHR43775">
    <property type="entry name" value="FATTY ACID SYNTHASE"/>
    <property type="match status" value="1"/>
</dbReference>
<feature type="region of interest" description="C-terminal hotdog fold" evidence="5">
    <location>
        <begin position="1025"/>
        <end position="1181"/>
    </location>
</feature>
<dbReference type="EMBL" id="KB469308">
    <property type="protein sequence ID" value="EPQ52290.1"/>
    <property type="molecule type" value="Genomic_DNA"/>
</dbReference>
<reference evidence="8 9" key="1">
    <citation type="journal article" date="2012" name="Science">
        <title>The Paleozoic origin of enzymatic lignin decomposition reconstructed from 31 fungal genomes.</title>
        <authorList>
            <person name="Floudas D."/>
            <person name="Binder M."/>
            <person name="Riley R."/>
            <person name="Barry K."/>
            <person name="Blanchette R.A."/>
            <person name="Henrissat B."/>
            <person name="Martinez A.T."/>
            <person name="Otillar R."/>
            <person name="Spatafora J.W."/>
            <person name="Yadav J.S."/>
            <person name="Aerts A."/>
            <person name="Benoit I."/>
            <person name="Boyd A."/>
            <person name="Carlson A."/>
            <person name="Copeland A."/>
            <person name="Coutinho P.M."/>
            <person name="de Vries R.P."/>
            <person name="Ferreira P."/>
            <person name="Findley K."/>
            <person name="Foster B."/>
            <person name="Gaskell J."/>
            <person name="Glotzer D."/>
            <person name="Gorecki P."/>
            <person name="Heitman J."/>
            <person name="Hesse C."/>
            <person name="Hori C."/>
            <person name="Igarashi K."/>
            <person name="Jurgens J.A."/>
            <person name="Kallen N."/>
            <person name="Kersten P."/>
            <person name="Kohler A."/>
            <person name="Kuees U."/>
            <person name="Kumar T.K.A."/>
            <person name="Kuo A."/>
            <person name="LaButti K."/>
            <person name="Larrondo L.F."/>
            <person name="Lindquist E."/>
            <person name="Ling A."/>
            <person name="Lombard V."/>
            <person name="Lucas S."/>
            <person name="Lundell T."/>
            <person name="Martin R."/>
            <person name="McLaughlin D.J."/>
            <person name="Morgenstern I."/>
            <person name="Morin E."/>
            <person name="Murat C."/>
            <person name="Nagy L.G."/>
            <person name="Nolan M."/>
            <person name="Ohm R.A."/>
            <person name="Patyshakuliyeva A."/>
            <person name="Rokas A."/>
            <person name="Ruiz-Duenas F.J."/>
            <person name="Sabat G."/>
            <person name="Salamov A."/>
            <person name="Samejima M."/>
            <person name="Schmutz J."/>
            <person name="Slot J.C."/>
            <person name="St John F."/>
            <person name="Stenlid J."/>
            <person name="Sun H."/>
            <person name="Sun S."/>
            <person name="Syed K."/>
            <person name="Tsang A."/>
            <person name="Wiebenga A."/>
            <person name="Young D."/>
            <person name="Pisabarro A."/>
            <person name="Eastwood D.C."/>
            <person name="Martin F."/>
            <person name="Cullen D."/>
            <person name="Grigoriev I.V."/>
            <person name="Hibbett D.S."/>
        </authorList>
    </citation>
    <scope>NUCLEOTIDE SEQUENCE [LARGE SCALE GENOMIC DNA]</scope>
    <source>
        <strain evidence="8 9">ATCC 11539</strain>
    </source>
</reference>
<dbReference type="Pfam" id="PF00698">
    <property type="entry name" value="Acyl_transf_1"/>
    <property type="match status" value="1"/>
</dbReference>
<dbReference type="Pfam" id="PF02801">
    <property type="entry name" value="Ketoacyl-synt_C"/>
    <property type="match status" value="1"/>
</dbReference>
<dbReference type="InterPro" id="IPR016036">
    <property type="entry name" value="Malonyl_transacylase_ACP-bd"/>
</dbReference>
<keyword evidence="3" id="KW-0808">Transferase</keyword>
<dbReference type="Pfam" id="PF07993">
    <property type="entry name" value="NAD_binding_4"/>
    <property type="match status" value="1"/>
</dbReference>
<dbReference type="CDD" id="cd00833">
    <property type="entry name" value="PKS"/>
    <property type="match status" value="1"/>
</dbReference>
<protein>
    <recommendedName>
        <fullName evidence="10">Polyketide synthase</fullName>
    </recommendedName>
</protein>
<keyword evidence="1" id="KW-0596">Phosphopantetheine</keyword>
<dbReference type="InterPro" id="IPR042104">
    <property type="entry name" value="PKS_dehydratase_sf"/>
</dbReference>
<dbReference type="HOGENOM" id="CLU_000022_31_0_1"/>
<dbReference type="InterPro" id="IPR036736">
    <property type="entry name" value="ACP-like_sf"/>
</dbReference>
<dbReference type="SMART" id="SM00822">
    <property type="entry name" value="PKS_KR"/>
    <property type="match status" value="1"/>
</dbReference>
<evidence type="ECO:0000256" key="5">
    <source>
        <dbReference type="PROSITE-ProRule" id="PRU01363"/>
    </source>
</evidence>
<dbReference type="InterPro" id="IPR049900">
    <property type="entry name" value="PKS_mFAS_DH"/>
</dbReference>
<dbReference type="SUPFAM" id="SSF52151">
    <property type="entry name" value="FabD/lysophospholipase-like"/>
    <property type="match status" value="1"/>
</dbReference>
<dbReference type="SMART" id="SM00825">
    <property type="entry name" value="PKS_KS"/>
    <property type="match status" value="1"/>
</dbReference>
<dbReference type="PROSITE" id="PS52019">
    <property type="entry name" value="PKS_MFAS_DH"/>
    <property type="match status" value="1"/>
</dbReference>
<dbReference type="OMA" id="RYPWQHG"/>
<evidence type="ECO:0000313" key="8">
    <source>
        <dbReference type="EMBL" id="EPQ52290.1"/>
    </source>
</evidence>
<evidence type="ECO:0000256" key="4">
    <source>
        <dbReference type="ARBA" id="ARBA00023268"/>
    </source>
</evidence>
<dbReference type="InterPro" id="IPR009081">
    <property type="entry name" value="PP-bd_ACP"/>
</dbReference>
<dbReference type="Pfam" id="PF16197">
    <property type="entry name" value="KAsynt_C_assoc"/>
    <property type="match status" value="1"/>
</dbReference>
<dbReference type="Gene3D" id="3.40.50.720">
    <property type="entry name" value="NAD(P)-binding Rossmann-like Domain"/>
    <property type="match status" value="3"/>
</dbReference>
<evidence type="ECO:0000259" key="6">
    <source>
        <dbReference type="PROSITE" id="PS52004"/>
    </source>
</evidence>
<proteinExistence type="predicted"/>
<dbReference type="InterPro" id="IPR016039">
    <property type="entry name" value="Thiolase-like"/>
</dbReference>
<dbReference type="GeneID" id="19304586"/>
<dbReference type="InterPro" id="IPR049551">
    <property type="entry name" value="PKS_DH_C"/>
</dbReference>